<dbReference type="Proteomes" id="UP000017836">
    <property type="component" value="Unassembled WGS sequence"/>
</dbReference>
<comment type="similarity">
    <text evidence="8">Belongs to the plant egg cell-secreted peptide family.</text>
</comment>
<organism evidence="11 12">
    <name type="scientific">Amborella trichopoda</name>
    <dbReference type="NCBI Taxonomy" id="13333"/>
    <lineage>
        <taxon>Eukaryota</taxon>
        <taxon>Viridiplantae</taxon>
        <taxon>Streptophyta</taxon>
        <taxon>Embryophyta</taxon>
        <taxon>Tracheophyta</taxon>
        <taxon>Spermatophyta</taxon>
        <taxon>Magnoliopsida</taxon>
        <taxon>Amborellales</taxon>
        <taxon>Amborellaceae</taxon>
        <taxon>Amborella</taxon>
    </lineage>
</organism>
<proteinExistence type="inferred from homology"/>
<dbReference type="PANTHER" id="PTHR35293">
    <property type="entry name" value="EGG CELL-SECRETED PROTEIN 1.5"/>
    <property type="match status" value="1"/>
</dbReference>
<evidence type="ECO:0000256" key="1">
    <source>
        <dbReference type="ARBA" id="ARBA00004541"/>
    </source>
</evidence>
<dbReference type="AlphaFoldDB" id="U5DGU8"/>
<evidence type="ECO:0000256" key="7">
    <source>
        <dbReference type="ARBA" id="ARBA00034457"/>
    </source>
</evidence>
<dbReference type="InterPro" id="IPR008502">
    <property type="entry name" value="Prolamin-like"/>
</dbReference>
<evidence type="ECO:0000259" key="10">
    <source>
        <dbReference type="Pfam" id="PF05617"/>
    </source>
</evidence>
<protein>
    <recommendedName>
        <fullName evidence="10">Prolamin-like domain-containing protein</fullName>
    </recommendedName>
</protein>
<keyword evidence="4 9" id="KW-0732">Signal</keyword>
<keyword evidence="12" id="KW-1185">Reference proteome</keyword>
<comment type="function">
    <text evidence="7">Involved in the regulation of gamete interactions during the double fertilization and to prevent multiple-pollen tube attraction; mediates the redistribution of the gamete fusogen HAP2/GCS1 to the cell surface after secretion upon sperm arrival.</text>
</comment>
<evidence type="ECO:0000256" key="9">
    <source>
        <dbReference type="SAM" id="SignalP"/>
    </source>
</evidence>
<comment type="subcellular location">
    <subcellularLocation>
        <location evidence="1">Cytoplasmic vesicle</location>
    </subcellularLocation>
    <subcellularLocation>
        <location evidence="2">Secreted</location>
    </subcellularLocation>
</comment>
<dbReference type="GO" id="GO:2000008">
    <property type="term" value="P:regulation of protein localization to cell surface"/>
    <property type="evidence" value="ECO:0007669"/>
    <property type="project" value="UniProtKB-ARBA"/>
</dbReference>
<name>U5DGU8_AMBTC</name>
<accession>U5DGU8</accession>
<dbReference type="Pfam" id="PF05617">
    <property type="entry name" value="Prolamin_like"/>
    <property type="match status" value="1"/>
</dbReference>
<feature type="signal peptide" evidence="9">
    <location>
        <begin position="1"/>
        <end position="27"/>
    </location>
</feature>
<gene>
    <name evidence="11" type="ORF">AMTR_s00062p00162480</name>
</gene>
<keyword evidence="5" id="KW-0278">Fertilization</keyword>
<feature type="domain" description="Prolamin-like" evidence="10">
    <location>
        <begin position="38"/>
        <end position="86"/>
    </location>
</feature>
<evidence type="ECO:0000256" key="4">
    <source>
        <dbReference type="ARBA" id="ARBA00022729"/>
    </source>
</evidence>
<dbReference type="GO" id="GO:0031410">
    <property type="term" value="C:cytoplasmic vesicle"/>
    <property type="evidence" value="ECO:0007669"/>
    <property type="project" value="UniProtKB-SubCell"/>
</dbReference>
<keyword evidence="6" id="KW-0968">Cytoplasmic vesicle</keyword>
<feature type="chain" id="PRO_5004659268" description="Prolamin-like domain-containing protein" evidence="9">
    <location>
        <begin position="28"/>
        <end position="117"/>
    </location>
</feature>
<evidence type="ECO:0000256" key="5">
    <source>
        <dbReference type="ARBA" id="ARBA00023279"/>
    </source>
</evidence>
<dbReference type="EMBL" id="KI392068">
    <property type="protein sequence ID" value="ERN19653.1"/>
    <property type="molecule type" value="Genomic_DNA"/>
</dbReference>
<evidence type="ECO:0000256" key="6">
    <source>
        <dbReference type="ARBA" id="ARBA00023329"/>
    </source>
</evidence>
<evidence type="ECO:0000313" key="12">
    <source>
        <dbReference type="Proteomes" id="UP000017836"/>
    </source>
</evidence>
<evidence type="ECO:0000256" key="8">
    <source>
        <dbReference type="ARBA" id="ARBA00034484"/>
    </source>
</evidence>
<dbReference type="InterPro" id="IPR044711">
    <property type="entry name" value="EC11-15"/>
</dbReference>
<keyword evidence="3" id="KW-0964">Secreted</keyword>
<dbReference type="PANTHER" id="PTHR35293:SF10">
    <property type="entry name" value="EGG CELL-SECRETED PROTEIN 1.2-RELATED"/>
    <property type="match status" value="1"/>
</dbReference>
<evidence type="ECO:0000256" key="2">
    <source>
        <dbReference type="ARBA" id="ARBA00004613"/>
    </source>
</evidence>
<sequence length="117" mass="12510">MGFNQVFTVFLTVTSLLATSMPVLVQANDVKQPAWWPQCLMSVALVAGCAQEVYSFFQTGKNYPGVDCCEAVLSVGEQCWASFSVPGRLSPGLVHQLNSYCAFIVNTPSAPAPGKMG</sequence>
<dbReference type="HOGENOM" id="CLU_2052791_0_0_1"/>
<reference evidence="12" key="1">
    <citation type="journal article" date="2013" name="Science">
        <title>The Amborella genome and the evolution of flowering plants.</title>
        <authorList>
            <consortium name="Amborella Genome Project"/>
        </authorList>
    </citation>
    <scope>NUCLEOTIDE SEQUENCE [LARGE SCALE GENOMIC DNA]</scope>
</reference>
<dbReference type="GO" id="GO:0005576">
    <property type="term" value="C:extracellular region"/>
    <property type="evidence" value="ECO:0007669"/>
    <property type="project" value="UniProtKB-SubCell"/>
</dbReference>
<dbReference type="GO" id="GO:0009567">
    <property type="term" value="P:double fertilization forming a zygote and endosperm"/>
    <property type="evidence" value="ECO:0007669"/>
    <property type="project" value="InterPro"/>
</dbReference>
<dbReference type="Gramene" id="ERN19653">
    <property type="protein sequence ID" value="ERN19653"/>
    <property type="gene ID" value="AMTR_s00062p00162480"/>
</dbReference>
<evidence type="ECO:0000256" key="3">
    <source>
        <dbReference type="ARBA" id="ARBA00022525"/>
    </source>
</evidence>
<evidence type="ECO:0000313" key="11">
    <source>
        <dbReference type="EMBL" id="ERN19653.1"/>
    </source>
</evidence>
<dbReference type="GO" id="GO:0080155">
    <property type="term" value="P:regulation of double fertilization forming a zygote and endosperm"/>
    <property type="evidence" value="ECO:0007669"/>
    <property type="project" value="UniProtKB-ARBA"/>
</dbReference>